<sequence>MSFLPITVVIPTYNREKKILNSIESVLRQTKVPQEILIVDDGSTDATVFSIKERFSNFLERIRILSLEHRGVSFARNRGVEAASTDWIAFLDSDDEWLPNKLERQWDVLKKHPSIRILQSLEIWIRNGKRVNPPVYLQKKDGSIFAESLEFCAVTPSSVILRKDLFWENGGMDENLPACEDYDLWLRVSAFNPVALLSEELLIRYGGHEDQLSFRYPVMDRFRIYSILKLLNTHPLTRKQKEQAKAILFIKWNVLKQGRIKRNVWNETLDLLWERTLEEGLSSESGKSLQKFLLTNENWTRN</sequence>
<evidence type="ECO:0000313" key="4">
    <source>
        <dbReference type="Proteomes" id="UP000232149"/>
    </source>
</evidence>
<dbReference type="PANTHER" id="PTHR43685:SF2">
    <property type="entry name" value="GLYCOSYLTRANSFERASE 2-LIKE DOMAIN-CONTAINING PROTEIN"/>
    <property type="match status" value="1"/>
</dbReference>
<dbReference type="AlphaFoldDB" id="A0A2M9YSZ9"/>
<accession>A0A2M9YSZ9</accession>
<dbReference type="InterPro" id="IPR050834">
    <property type="entry name" value="Glycosyltransf_2"/>
</dbReference>
<dbReference type="InterPro" id="IPR029044">
    <property type="entry name" value="Nucleotide-diphossugar_trans"/>
</dbReference>
<protein>
    <submittedName>
        <fullName evidence="2">Glycosyl transferase</fullName>
    </submittedName>
</protein>
<reference evidence="4 5" key="1">
    <citation type="submission" date="2017-07" db="EMBL/GenBank/DDBJ databases">
        <title>Leptospira spp. isolated from tropical soils.</title>
        <authorList>
            <person name="Thibeaux R."/>
            <person name="Iraola G."/>
            <person name="Ferres I."/>
            <person name="Bierque E."/>
            <person name="Girault D."/>
            <person name="Soupe-Gilbert M.-E."/>
            <person name="Picardeau M."/>
            <person name="Goarant C."/>
        </authorList>
    </citation>
    <scope>NUCLEOTIDE SEQUENCE [LARGE SCALE GENOMIC DNA]</scope>
    <source>
        <strain evidence="2 5">FH2-B-C1</strain>
        <strain evidence="3 4">FH2-B-D1</strain>
    </source>
</reference>
<comment type="caution">
    <text evidence="2">The sequence shown here is derived from an EMBL/GenBank/DDBJ whole genome shotgun (WGS) entry which is preliminary data.</text>
</comment>
<feature type="domain" description="Glycosyltransferase 2-like" evidence="1">
    <location>
        <begin position="7"/>
        <end position="133"/>
    </location>
</feature>
<dbReference type="SUPFAM" id="SSF53448">
    <property type="entry name" value="Nucleotide-diphospho-sugar transferases"/>
    <property type="match status" value="1"/>
</dbReference>
<keyword evidence="2" id="KW-0808">Transferase</keyword>
<dbReference type="Gene3D" id="3.90.550.10">
    <property type="entry name" value="Spore Coat Polysaccharide Biosynthesis Protein SpsA, Chain A"/>
    <property type="match status" value="1"/>
</dbReference>
<organism evidence="2 5">
    <name type="scientific">Leptospira adleri</name>
    <dbReference type="NCBI Taxonomy" id="2023186"/>
    <lineage>
        <taxon>Bacteria</taxon>
        <taxon>Pseudomonadati</taxon>
        <taxon>Spirochaetota</taxon>
        <taxon>Spirochaetia</taxon>
        <taxon>Leptospirales</taxon>
        <taxon>Leptospiraceae</taxon>
        <taxon>Leptospira</taxon>
    </lineage>
</organism>
<dbReference type="EMBL" id="NPDV01000002">
    <property type="protein sequence ID" value="PJZ54644.1"/>
    <property type="molecule type" value="Genomic_DNA"/>
</dbReference>
<evidence type="ECO:0000313" key="2">
    <source>
        <dbReference type="EMBL" id="PJZ54644.1"/>
    </source>
</evidence>
<dbReference type="EMBL" id="NPDU01000030">
    <property type="protein sequence ID" value="PJZ61539.1"/>
    <property type="molecule type" value="Genomic_DNA"/>
</dbReference>
<evidence type="ECO:0000259" key="1">
    <source>
        <dbReference type="Pfam" id="PF00535"/>
    </source>
</evidence>
<dbReference type="Proteomes" id="UP000232188">
    <property type="component" value="Unassembled WGS sequence"/>
</dbReference>
<dbReference type="Pfam" id="PF00535">
    <property type="entry name" value="Glycos_transf_2"/>
    <property type="match status" value="1"/>
</dbReference>
<name>A0A2M9YSZ9_9LEPT</name>
<dbReference type="InterPro" id="IPR001173">
    <property type="entry name" value="Glyco_trans_2-like"/>
</dbReference>
<dbReference type="Proteomes" id="UP000232149">
    <property type="component" value="Unassembled WGS sequence"/>
</dbReference>
<dbReference type="CDD" id="cd00761">
    <property type="entry name" value="Glyco_tranf_GTA_type"/>
    <property type="match status" value="1"/>
</dbReference>
<gene>
    <name evidence="3" type="ORF">CH376_12705</name>
    <name evidence="2" type="ORF">CH380_02675</name>
</gene>
<dbReference type="RefSeq" id="WP_100784179.1">
    <property type="nucleotide sequence ID" value="NZ_NPDU01000030.1"/>
</dbReference>
<dbReference type="PANTHER" id="PTHR43685">
    <property type="entry name" value="GLYCOSYLTRANSFERASE"/>
    <property type="match status" value="1"/>
</dbReference>
<proteinExistence type="predicted"/>
<evidence type="ECO:0000313" key="5">
    <source>
        <dbReference type="Proteomes" id="UP000232188"/>
    </source>
</evidence>
<dbReference type="GO" id="GO:0016740">
    <property type="term" value="F:transferase activity"/>
    <property type="evidence" value="ECO:0007669"/>
    <property type="project" value="UniProtKB-KW"/>
</dbReference>
<evidence type="ECO:0000313" key="3">
    <source>
        <dbReference type="EMBL" id="PJZ61539.1"/>
    </source>
</evidence>
<keyword evidence="4" id="KW-1185">Reference proteome</keyword>